<evidence type="ECO:0000313" key="3">
    <source>
        <dbReference type="Proteomes" id="UP000033514"/>
    </source>
</evidence>
<dbReference type="STRING" id="361041.VW35_11815"/>
<keyword evidence="3" id="KW-1185">Reference proteome</keyword>
<feature type="transmembrane region" description="Helical" evidence="1">
    <location>
        <begin position="59"/>
        <end position="79"/>
    </location>
</feature>
<feature type="transmembrane region" description="Helical" evidence="1">
    <location>
        <begin position="19"/>
        <end position="39"/>
    </location>
</feature>
<gene>
    <name evidence="2" type="ORF">VW35_11815</name>
</gene>
<feature type="transmembrane region" description="Helical" evidence="1">
    <location>
        <begin position="91"/>
        <end position="112"/>
    </location>
</feature>
<feature type="transmembrane region" description="Helical" evidence="1">
    <location>
        <begin position="118"/>
        <end position="139"/>
    </location>
</feature>
<dbReference type="AlphaFoldDB" id="A0A0F5L7V1"/>
<proteinExistence type="predicted"/>
<evidence type="ECO:0000313" key="2">
    <source>
        <dbReference type="EMBL" id="KKB78315.1"/>
    </source>
</evidence>
<keyword evidence="1" id="KW-0472">Membrane</keyword>
<dbReference type="PATRIC" id="fig|361041.3.peg.1734"/>
<keyword evidence="1" id="KW-1133">Transmembrane helix</keyword>
<organism evidence="2 3">
    <name type="scientific">Devosia soli</name>
    <dbReference type="NCBI Taxonomy" id="361041"/>
    <lineage>
        <taxon>Bacteria</taxon>
        <taxon>Pseudomonadati</taxon>
        <taxon>Pseudomonadota</taxon>
        <taxon>Alphaproteobacteria</taxon>
        <taxon>Hyphomicrobiales</taxon>
        <taxon>Devosiaceae</taxon>
        <taxon>Devosia</taxon>
    </lineage>
</organism>
<accession>A0A0F5L7V1</accession>
<name>A0A0F5L7V1_9HYPH</name>
<dbReference type="OrthoDB" id="9811032at2"/>
<keyword evidence="1" id="KW-0812">Transmembrane</keyword>
<reference evidence="2 3" key="1">
    <citation type="submission" date="2015-03" db="EMBL/GenBank/DDBJ databases">
        <authorList>
            <person name="Hassan Y.I."/>
            <person name="Lepp D."/>
            <person name="Zhou T."/>
        </authorList>
    </citation>
    <scope>NUCLEOTIDE SEQUENCE [LARGE SCALE GENOMIC DNA]</scope>
    <source>
        <strain evidence="2 3">GH2-10</strain>
    </source>
</reference>
<dbReference type="EMBL" id="LAJG01000022">
    <property type="protein sequence ID" value="KKB78315.1"/>
    <property type="molecule type" value="Genomic_DNA"/>
</dbReference>
<evidence type="ECO:0000256" key="1">
    <source>
        <dbReference type="SAM" id="Phobius"/>
    </source>
</evidence>
<protein>
    <submittedName>
        <fullName evidence="2">Uncharacterized protein</fullName>
    </submittedName>
</protein>
<comment type="caution">
    <text evidence="2">The sequence shown here is derived from an EMBL/GenBank/DDBJ whole genome shotgun (WGS) entry which is preliminary data.</text>
</comment>
<dbReference type="Proteomes" id="UP000033514">
    <property type="component" value="Unassembled WGS sequence"/>
</dbReference>
<dbReference type="RefSeq" id="WP_046143246.1">
    <property type="nucleotide sequence ID" value="NZ_LAJG01000022.1"/>
</dbReference>
<sequence length="149" mass="16259">MTETVVLPTRSAPRRSNSLIVPLLVVPFVLYNIVVFLFFGANPINWGAGLFSIPMPSNMPWAVTAGDLLLVLGIIMLFFEVLKSTQTARNSIIEHMLSMLLFVVFLVEFLLVGAAASSVFFLLMVMSLIDVVAGFTVSITSASRDVSMN</sequence>